<evidence type="ECO:0000313" key="1">
    <source>
        <dbReference type="EMBL" id="MBR8534422.1"/>
    </source>
</evidence>
<dbReference type="AlphaFoldDB" id="A0A941F0Y1"/>
<name>A0A941F0Y1_9BACT</name>
<reference evidence="1" key="2">
    <citation type="submission" date="2021-04" db="EMBL/GenBank/DDBJ databases">
        <authorList>
            <person name="Zhang T."/>
            <person name="Zhang Y."/>
            <person name="Lu D."/>
            <person name="Zuo D."/>
            <person name="Du Z."/>
        </authorList>
    </citation>
    <scope>NUCLEOTIDE SEQUENCE</scope>
    <source>
        <strain evidence="1">JR1</strain>
    </source>
</reference>
<protein>
    <submittedName>
        <fullName evidence="1">Uncharacterized protein</fullName>
    </submittedName>
</protein>
<accession>A0A941F0Y1</accession>
<sequence>MSTGRIIQNNTGQKAEAPIQVYVSDGTHKYPYGHPDYFSSLKPDGMVLLDLKKNEYSEFRVDTDRDFTISLYQHMVGSRYKLFVYRSQDTPINIHFNGEAQVFTVKGTPDGQSFIVLNIEVAELAGKLINRIGATSEKLEELVSSLNSSAIKLSEDVTFNGVSQGSYNDGDTIQKDTILTEILKKFAQKTLPVTYSAPSMGLTPSSQSVEAGTNVAPNIAATFTQRDAGAINRYLLQLSTAGAANVNLVDAAILQAYAQANIQVQDGQHLSYTATIFYDEGITKVNNVGQEDPTGKILAGSLVKNLIYTGVRQAFYGMDTTNANPTTSAQIRALSGKKLNPANGTTFALNIPAGTKRVIIAYPDTLRDLSSVKYVELGNAEVADTFTKLAINVEGANGYQAIGYKVYVYIPDVAFNASATYNVTI</sequence>
<keyword evidence="2" id="KW-1185">Reference proteome</keyword>
<comment type="caution">
    <text evidence="1">The sequence shown here is derived from an EMBL/GenBank/DDBJ whole genome shotgun (WGS) entry which is preliminary data.</text>
</comment>
<dbReference type="EMBL" id="JAGTAR010000002">
    <property type="protein sequence ID" value="MBR8534422.1"/>
    <property type="molecule type" value="Genomic_DNA"/>
</dbReference>
<dbReference type="RefSeq" id="WP_212188326.1">
    <property type="nucleotide sequence ID" value="NZ_JAGTAR010000002.1"/>
</dbReference>
<organism evidence="1 2">
    <name type="scientific">Carboxylicivirga sediminis</name>
    <dbReference type="NCBI Taxonomy" id="2006564"/>
    <lineage>
        <taxon>Bacteria</taxon>
        <taxon>Pseudomonadati</taxon>
        <taxon>Bacteroidota</taxon>
        <taxon>Bacteroidia</taxon>
        <taxon>Marinilabiliales</taxon>
        <taxon>Marinilabiliaceae</taxon>
        <taxon>Carboxylicivirga</taxon>
    </lineage>
</organism>
<gene>
    <name evidence="1" type="ORF">KDU71_02535</name>
</gene>
<proteinExistence type="predicted"/>
<reference evidence="1" key="1">
    <citation type="journal article" date="2018" name="Int. J. Syst. Evol. Microbiol.">
        <title>Carboxylicivirga sediminis sp. nov., isolated from coastal sediment.</title>
        <authorList>
            <person name="Wang F.Q."/>
            <person name="Ren L.H."/>
            <person name="Zou R.J."/>
            <person name="Sun Y.Z."/>
            <person name="Liu X.J."/>
            <person name="Jiang F."/>
            <person name="Liu L.J."/>
        </authorList>
    </citation>
    <scope>NUCLEOTIDE SEQUENCE</scope>
    <source>
        <strain evidence="1">JR1</strain>
    </source>
</reference>
<evidence type="ECO:0000313" key="2">
    <source>
        <dbReference type="Proteomes" id="UP000679220"/>
    </source>
</evidence>
<dbReference type="Proteomes" id="UP000679220">
    <property type="component" value="Unassembled WGS sequence"/>
</dbReference>